<accession>A0ACD5Y1Q6</accession>
<sequence>MPSSNRPSPLAAMDDADAADGLRASPPRSKKRSSRPKSGRRSPNPNPRPRGDYYGSEPSRKSERKRKPRSFPDSAVLSQAIVARPASPYRAGGGSSSLLWTDGDEVALLTGAVAFRAGSGRAPRLPDTGPLFESIRDSLSPHIDQAKVYYKLKRLKSKFCNTALPPVSTPHERRVRDLSADLWGPDLAPPVEDAMEAEEEAKEEEEEEEDPDDGHIGAHVAVGVRLPLVSDLLGEYWRRNAGALSGVSLEKGLALLGADEGRLAETKWRRQLDAEMRTQVRRHDLAKEVFGLLIDTVKGLGP</sequence>
<protein>
    <submittedName>
        <fullName evidence="1">Uncharacterized protein</fullName>
    </submittedName>
</protein>
<organism evidence="1 2">
    <name type="scientific">Avena sativa</name>
    <name type="common">Oat</name>
    <dbReference type="NCBI Taxonomy" id="4498"/>
    <lineage>
        <taxon>Eukaryota</taxon>
        <taxon>Viridiplantae</taxon>
        <taxon>Streptophyta</taxon>
        <taxon>Embryophyta</taxon>
        <taxon>Tracheophyta</taxon>
        <taxon>Spermatophyta</taxon>
        <taxon>Magnoliopsida</taxon>
        <taxon>Liliopsida</taxon>
        <taxon>Poales</taxon>
        <taxon>Poaceae</taxon>
        <taxon>BOP clade</taxon>
        <taxon>Pooideae</taxon>
        <taxon>Poodae</taxon>
        <taxon>Poeae</taxon>
        <taxon>Poeae Chloroplast Group 1 (Aveneae type)</taxon>
        <taxon>Aveninae</taxon>
        <taxon>Avena</taxon>
    </lineage>
</organism>
<evidence type="ECO:0000313" key="1">
    <source>
        <dbReference type="EnsemblPlants" id="AVESA.00010b.r2.5CG0872310.1.CDS.1"/>
    </source>
</evidence>
<keyword evidence="2" id="KW-1185">Reference proteome</keyword>
<reference evidence="1" key="1">
    <citation type="submission" date="2021-05" db="EMBL/GenBank/DDBJ databases">
        <authorList>
            <person name="Scholz U."/>
            <person name="Mascher M."/>
            <person name="Fiebig A."/>
        </authorList>
    </citation>
    <scope>NUCLEOTIDE SEQUENCE [LARGE SCALE GENOMIC DNA]</scope>
</reference>
<name>A0ACD5Y1Q6_AVESA</name>
<reference evidence="1" key="2">
    <citation type="submission" date="2025-09" db="UniProtKB">
        <authorList>
            <consortium name="EnsemblPlants"/>
        </authorList>
    </citation>
    <scope>IDENTIFICATION</scope>
</reference>
<proteinExistence type="predicted"/>
<dbReference type="EnsemblPlants" id="AVESA.00010b.r2.5CG0872310.1">
    <property type="protein sequence ID" value="AVESA.00010b.r2.5CG0872310.1.CDS.1"/>
    <property type="gene ID" value="AVESA.00010b.r2.5CG0872310"/>
</dbReference>
<dbReference type="Proteomes" id="UP001732700">
    <property type="component" value="Chromosome 5C"/>
</dbReference>
<evidence type="ECO:0000313" key="2">
    <source>
        <dbReference type="Proteomes" id="UP001732700"/>
    </source>
</evidence>